<dbReference type="InterPro" id="IPR058060">
    <property type="entry name" value="HYC_CC_PP"/>
</dbReference>
<reference evidence="1 2" key="1">
    <citation type="submission" date="2019-09" db="EMBL/GenBank/DDBJ databases">
        <title>Genome Sequence of Larkinella sp MA1.</title>
        <authorList>
            <person name="Srinivasan S."/>
        </authorList>
    </citation>
    <scope>NUCLEOTIDE SEQUENCE [LARGE SCALE GENOMIC DNA]</scope>
    <source>
        <strain evidence="1 2">MA1</strain>
    </source>
</reference>
<dbReference type="AlphaFoldDB" id="A0A5N1J4Z3"/>
<organism evidence="1 2">
    <name type="scientific">Larkinella humicola</name>
    <dbReference type="NCBI Taxonomy" id="2607654"/>
    <lineage>
        <taxon>Bacteria</taxon>
        <taxon>Pseudomonadati</taxon>
        <taxon>Bacteroidota</taxon>
        <taxon>Cytophagia</taxon>
        <taxon>Cytophagales</taxon>
        <taxon>Spirosomataceae</taxon>
        <taxon>Larkinella</taxon>
    </lineage>
</organism>
<dbReference type="Proteomes" id="UP000326344">
    <property type="component" value="Unassembled WGS sequence"/>
</dbReference>
<protein>
    <submittedName>
        <fullName evidence="1">Uncharacterized protein</fullName>
    </submittedName>
</protein>
<dbReference type="EMBL" id="VTWS01000013">
    <property type="protein sequence ID" value="KAA9341135.1"/>
    <property type="molecule type" value="Genomic_DNA"/>
</dbReference>
<comment type="caution">
    <text evidence="1">The sequence shown here is derived from an EMBL/GenBank/DDBJ whole genome shotgun (WGS) entry which is preliminary data.</text>
</comment>
<dbReference type="NCBIfam" id="NF047658">
    <property type="entry name" value="HYC_CC_PP"/>
    <property type="match status" value="1"/>
</dbReference>
<dbReference type="InterPro" id="IPR058512">
    <property type="entry name" value="DUF8199"/>
</dbReference>
<keyword evidence="2" id="KW-1185">Reference proteome</keyword>
<evidence type="ECO:0000313" key="1">
    <source>
        <dbReference type="EMBL" id="KAA9341135.1"/>
    </source>
</evidence>
<dbReference type="RefSeq" id="WP_150881543.1">
    <property type="nucleotide sequence ID" value="NZ_VTWS01000013.1"/>
</dbReference>
<name>A0A5N1J4Z3_9BACT</name>
<dbReference type="Pfam" id="PF26622">
    <property type="entry name" value="DUF8199"/>
    <property type="match status" value="1"/>
</dbReference>
<accession>A0A5N1J4Z3</accession>
<sequence length="148" mass="17135">MKLIWYHRLICLWLAAFVLIGSSGHIVAEHWCKMKGKSMELLFTKKECKKQCPDKPKFASTGTGPIIYKSPCCKDVERFERLETKSQFSIKATDLNPPVIDWAGHFGLFHWLATLLPIESYHPTLYRADDPPSRSGRFRLTNHCIWLI</sequence>
<evidence type="ECO:0000313" key="2">
    <source>
        <dbReference type="Proteomes" id="UP000326344"/>
    </source>
</evidence>
<gene>
    <name evidence="1" type="ORF">F0P93_30330</name>
</gene>
<proteinExistence type="predicted"/>